<name>A0A6J5LXH4_9CAUD</name>
<proteinExistence type="predicted"/>
<organism evidence="2">
    <name type="scientific">uncultured Caudovirales phage</name>
    <dbReference type="NCBI Taxonomy" id="2100421"/>
    <lineage>
        <taxon>Viruses</taxon>
        <taxon>Duplodnaviria</taxon>
        <taxon>Heunggongvirae</taxon>
        <taxon>Uroviricota</taxon>
        <taxon>Caudoviricetes</taxon>
        <taxon>Peduoviridae</taxon>
        <taxon>Maltschvirus</taxon>
        <taxon>Maltschvirus maltsch</taxon>
    </lineage>
</organism>
<evidence type="ECO:0000313" key="2">
    <source>
        <dbReference type="EMBL" id="CAB4138801.1"/>
    </source>
</evidence>
<accession>A0A6J5LXH4</accession>
<dbReference type="EMBL" id="LR796363">
    <property type="protein sequence ID" value="CAB4138801.1"/>
    <property type="molecule type" value="Genomic_DNA"/>
</dbReference>
<feature type="region of interest" description="Disordered" evidence="1">
    <location>
        <begin position="1"/>
        <end position="29"/>
    </location>
</feature>
<gene>
    <name evidence="2" type="ORF">UFOVP341_19</name>
</gene>
<sequence>MRKQQPTPVDTGTQSTDAGAVKAAGKPSKFTRGKDVTFKVNSKLTTNLITLGHLAYQALETPGTDIDLALSKRLWVRSVKSLIALRLAGGGSVPAIKGVDVVAFYGVEGVKPSKTEADIKRLEARIAKLKAKLGKK</sequence>
<reference evidence="2" key="1">
    <citation type="submission" date="2020-04" db="EMBL/GenBank/DDBJ databases">
        <authorList>
            <person name="Chiriac C."/>
            <person name="Salcher M."/>
            <person name="Ghai R."/>
            <person name="Kavagutti S V."/>
        </authorList>
    </citation>
    <scope>NUCLEOTIDE SEQUENCE</scope>
</reference>
<protein>
    <submittedName>
        <fullName evidence="2">Uncharacterized protein</fullName>
    </submittedName>
</protein>
<evidence type="ECO:0000256" key="1">
    <source>
        <dbReference type="SAM" id="MobiDB-lite"/>
    </source>
</evidence>
<feature type="compositionally biased region" description="Polar residues" evidence="1">
    <location>
        <begin position="1"/>
        <end position="17"/>
    </location>
</feature>